<evidence type="ECO:0000313" key="1">
    <source>
        <dbReference type="EMBL" id="GAD53186.1"/>
    </source>
</evidence>
<keyword evidence="2" id="KW-1185">Reference proteome</keyword>
<dbReference type="AlphaFoldDB" id="U2YG49"/>
<dbReference type="SUPFAM" id="SSF69322">
    <property type="entry name" value="Tricorn protease domain 2"/>
    <property type="match status" value="1"/>
</dbReference>
<comment type="caution">
    <text evidence="1">The sequence shown here is derived from an EMBL/GenBank/DDBJ whole genome shotgun (WGS) entry which is preliminary data.</text>
</comment>
<organism evidence="1 2">
    <name type="scientific">Halarchaeum acidiphilum MH1-52-1</name>
    <dbReference type="NCBI Taxonomy" id="1261545"/>
    <lineage>
        <taxon>Archaea</taxon>
        <taxon>Methanobacteriati</taxon>
        <taxon>Methanobacteriota</taxon>
        <taxon>Stenosarchaea group</taxon>
        <taxon>Halobacteria</taxon>
        <taxon>Halobacteriales</taxon>
        <taxon>Halobacteriaceae</taxon>
    </lineage>
</organism>
<proteinExistence type="predicted"/>
<dbReference type="InterPro" id="IPR015943">
    <property type="entry name" value="WD40/YVTN_repeat-like_dom_sf"/>
</dbReference>
<dbReference type="InterPro" id="IPR006311">
    <property type="entry name" value="TAT_signal"/>
</dbReference>
<reference evidence="1 2" key="1">
    <citation type="submission" date="2013-09" db="EMBL/GenBank/DDBJ databases">
        <title>Whole genome sequencing of Halarchaeum acidiphilum strain MH1-52-1.</title>
        <authorList>
            <person name="Shimane Y."/>
            <person name="Minegishi H."/>
            <person name="Nishi S."/>
            <person name="Echigo A."/>
            <person name="Shuto A."/>
            <person name="Konishi M."/>
            <person name="Ito T."/>
            <person name="Ohkuma M."/>
            <person name="Ohta Y."/>
            <person name="Nagano Y."/>
            <person name="Tsubouchi T."/>
            <person name="Mori K."/>
            <person name="Usui K."/>
            <person name="Kamekura M."/>
            <person name="Usami R."/>
            <person name="Takaki Y."/>
            <person name="Hatada Y."/>
        </authorList>
    </citation>
    <scope>NUCLEOTIDE SEQUENCE [LARGE SCALE GENOMIC DNA]</scope>
    <source>
        <strain evidence="1 2">JCM 16109</strain>
    </source>
</reference>
<dbReference type="Proteomes" id="UP000016986">
    <property type="component" value="Unassembled WGS sequence"/>
</dbReference>
<dbReference type="eggNOG" id="arCOG09128">
    <property type="taxonomic scope" value="Archaea"/>
</dbReference>
<name>U2YG49_9EURY</name>
<protein>
    <submittedName>
        <fullName evidence="1">Hypotheical protein</fullName>
    </submittedName>
</protein>
<dbReference type="RefSeq" id="WP_021780453.1">
    <property type="nucleotide sequence ID" value="NZ_BANO01000135.1"/>
</dbReference>
<evidence type="ECO:0000313" key="2">
    <source>
        <dbReference type="Proteomes" id="UP000016986"/>
    </source>
</evidence>
<dbReference type="OrthoDB" id="320255at2157"/>
<sequence>MGQTILTRRRLLGALGGAGAAALGVAATTGASANDRWGAVVSPTGESLHDVSHTSGTAYAVGSSGRVLRRVAGEWSVSTEKGAGRSKTLSACAPTDDGDRLWFCGASGTVGFLDVESGNVTSHAKPVGAGDGFTDIAVFGGVGAERVYLAASDGTVVIGRHGSGKLQWETRDTGGGYTITGVDFHTRERGHAVTNGSAVYRTTDAGATWDRIGIADAQVPLKAVVSGAQHVYAAGGSGRVFRLDCTCGRWTPFKPGNETVSALVQRDGRLLGAGGSGSVVERTDTGYTLYGTGTGNHLNGAAIGGDYGPDIVVGDGGAILER</sequence>
<gene>
    <name evidence="1" type="ORF">MBEHAL_1946</name>
</gene>
<dbReference type="Gene3D" id="2.130.10.10">
    <property type="entry name" value="YVTN repeat-like/Quinoprotein amine dehydrogenase"/>
    <property type="match status" value="1"/>
</dbReference>
<dbReference type="PROSITE" id="PS51318">
    <property type="entry name" value="TAT"/>
    <property type="match status" value="1"/>
</dbReference>
<accession>U2YG49</accession>
<dbReference type="EMBL" id="BATA01000052">
    <property type="protein sequence ID" value="GAD53186.1"/>
    <property type="molecule type" value="Genomic_DNA"/>
</dbReference>